<keyword evidence="3 7" id="KW-0418">Kinase</keyword>
<evidence type="ECO:0000313" key="7">
    <source>
        <dbReference type="EMBL" id="KRG20884.1"/>
    </source>
</evidence>
<reference evidence="8" key="3">
    <citation type="submission" date="2021-06" db="EMBL/GenBank/DDBJ databases">
        <title>Genomic Description and Analysis of Intracellular Bacteria, Candidatus Berkiella cookevillensis and Candidatus Berkiella aquae.</title>
        <authorList>
            <person name="Kidane D.T."/>
            <person name="Mehari Y.T."/>
            <person name="Rice F.C."/>
            <person name="Arivett B.A."/>
            <person name="Farone A.L."/>
            <person name="Berk S.G."/>
            <person name="Farone M.B."/>
        </authorList>
    </citation>
    <scope>NUCLEOTIDE SEQUENCE</scope>
    <source>
        <strain evidence="8">HT99</strain>
    </source>
</reference>
<dbReference type="InterPro" id="IPR053149">
    <property type="entry name" value="TPK"/>
</dbReference>
<evidence type="ECO:0000256" key="2">
    <source>
        <dbReference type="ARBA" id="ARBA00022741"/>
    </source>
</evidence>
<dbReference type="PANTHER" id="PTHR41299">
    <property type="entry name" value="THIAMINE PYROPHOSPHOKINASE"/>
    <property type="match status" value="1"/>
</dbReference>
<dbReference type="GO" id="GO:0016301">
    <property type="term" value="F:kinase activity"/>
    <property type="evidence" value="ECO:0007669"/>
    <property type="project" value="UniProtKB-KW"/>
</dbReference>
<dbReference type="InterPro" id="IPR007371">
    <property type="entry name" value="TPK_catalytic"/>
</dbReference>
<dbReference type="GO" id="GO:0006772">
    <property type="term" value="P:thiamine metabolic process"/>
    <property type="evidence" value="ECO:0007669"/>
    <property type="project" value="UniProtKB-UniRule"/>
</dbReference>
<dbReference type="NCBIfam" id="TIGR01378">
    <property type="entry name" value="thi_PPkinase"/>
    <property type="match status" value="1"/>
</dbReference>
<protein>
    <recommendedName>
        <fullName evidence="5">Thiamine diphosphokinase</fullName>
        <ecNumber evidence="5">2.7.6.2</ecNumber>
    </recommendedName>
</protein>
<evidence type="ECO:0000259" key="6">
    <source>
        <dbReference type="Pfam" id="PF04263"/>
    </source>
</evidence>
<dbReference type="InterPro" id="IPR036759">
    <property type="entry name" value="TPK_catalytic_sf"/>
</dbReference>
<keyword evidence="4" id="KW-0067">ATP-binding</keyword>
<gene>
    <name evidence="7" type="primary">thiN</name>
    <name evidence="8" type="ORF">HT99x_007930</name>
    <name evidence="7" type="ORF">HT99x_02101</name>
</gene>
<dbReference type="GO" id="GO:0004788">
    <property type="term" value="F:thiamine diphosphokinase activity"/>
    <property type="evidence" value="ECO:0007669"/>
    <property type="project" value="UniProtKB-UniRule"/>
</dbReference>
<dbReference type="SUPFAM" id="SSF63999">
    <property type="entry name" value="Thiamin pyrophosphokinase, catalytic domain"/>
    <property type="match status" value="1"/>
</dbReference>
<proteinExistence type="predicted"/>
<evidence type="ECO:0000256" key="4">
    <source>
        <dbReference type="ARBA" id="ARBA00022840"/>
    </source>
</evidence>
<dbReference type="InterPro" id="IPR006282">
    <property type="entry name" value="Thi_PPkinase"/>
</dbReference>
<evidence type="ECO:0000313" key="8">
    <source>
        <dbReference type="EMBL" id="MCS5711361.1"/>
    </source>
</evidence>
<evidence type="ECO:0000256" key="3">
    <source>
        <dbReference type="ARBA" id="ARBA00022777"/>
    </source>
</evidence>
<evidence type="ECO:0000256" key="1">
    <source>
        <dbReference type="ARBA" id="ARBA00022679"/>
    </source>
</evidence>
<accession>A0A0Q9YVB5</accession>
<dbReference type="CDD" id="cd07995">
    <property type="entry name" value="TPK"/>
    <property type="match status" value="1"/>
</dbReference>
<dbReference type="Pfam" id="PF04263">
    <property type="entry name" value="TPK_catalytic"/>
    <property type="match status" value="1"/>
</dbReference>
<comment type="caution">
    <text evidence="7">The sequence shown here is derived from an EMBL/GenBank/DDBJ whole genome shotgun (WGS) entry which is preliminary data.</text>
</comment>
<evidence type="ECO:0000256" key="5">
    <source>
        <dbReference type="NCBIfam" id="TIGR01378"/>
    </source>
</evidence>
<keyword evidence="1 7" id="KW-0808">Transferase</keyword>
<dbReference type="RefSeq" id="WP_075066725.1">
    <property type="nucleotide sequence ID" value="NZ_LKAJ02000001.1"/>
</dbReference>
<dbReference type="EMBL" id="LKAJ01000008">
    <property type="protein sequence ID" value="KRG20884.1"/>
    <property type="molecule type" value="Genomic_DNA"/>
</dbReference>
<keyword evidence="2" id="KW-0547">Nucleotide-binding</keyword>
<keyword evidence="9" id="KW-1185">Reference proteome</keyword>
<dbReference type="GO" id="GO:0005524">
    <property type="term" value="F:ATP binding"/>
    <property type="evidence" value="ECO:0007669"/>
    <property type="project" value="UniProtKB-KW"/>
</dbReference>
<organism evidence="7">
    <name type="scientific">Candidatus Berkiella aquae</name>
    <dbReference type="NCBI Taxonomy" id="295108"/>
    <lineage>
        <taxon>Bacteria</taxon>
        <taxon>Pseudomonadati</taxon>
        <taxon>Pseudomonadota</taxon>
        <taxon>Gammaproteobacteria</taxon>
        <taxon>Candidatus Berkiellales</taxon>
        <taxon>Candidatus Berkiellaceae</taxon>
        <taxon>Candidatus Berkiella</taxon>
    </lineage>
</organism>
<dbReference type="Gene3D" id="3.40.50.10240">
    <property type="entry name" value="Thiamin pyrophosphokinase, catalytic domain"/>
    <property type="match status" value="1"/>
</dbReference>
<dbReference type="AlphaFoldDB" id="A0A0Q9YVB5"/>
<dbReference type="PANTHER" id="PTHR41299:SF1">
    <property type="entry name" value="THIAMINE PYROPHOSPHOKINASE"/>
    <property type="match status" value="1"/>
</dbReference>
<name>A0A0Q9YVB5_9GAMM</name>
<dbReference type="OrthoDB" id="7057856at2"/>
<evidence type="ECO:0000313" key="9">
    <source>
        <dbReference type="Proteomes" id="UP000051497"/>
    </source>
</evidence>
<reference evidence="8" key="2">
    <citation type="journal article" date="2016" name="Genome Announc.">
        <title>Draft Genome Sequences of Two Novel Amoeba-Resistant Intranuclear Bacteria, 'Candidatus Berkiella cookevillensis' and 'Candidatus Berkiella aquae'.</title>
        <authorList>
            <person name="Mehari Y.T."/>
            <person name="Arivett B.A."/>
            <person name="Farone A.L."/>
            <person name="Gunderson J.H."/>
            <person name="Farone M.B."/>
        </authorList>
    </citation>
    <scope>NUCLEOTIDE SEQUENCE</scope>
    <source>
        <strain evidence="8">HT99</strain>
    </source>
</reference>
<dbReference type="STRING" id="295108.HT99x_02101"/>
<dbReference type="EMBL" id="LKAJ02000001">
    <property type="protein sequence ID" value="MCS5711361.1"/>
    <property type="molecule type" value="Genomic_DNA"/>
</dbReference>
<dbReference type="EC" id="2.7.6.2" evidence="5"/>
<reference evidence="7" key="1">
    <citation type="submission" date="2015-09" db="EMBL/GenBank/DDBJ databases">
        <title>Draft Genome Sequences of Two Novel Amoeba-resistant Intranuclear Bacteria, Candidatus Berkiella cookevillensis and Candidatus Berkiella aquae.</title>
        <authorList>
            <person name="Mehari Y.T."/>
            <person name="Arivett B.A."/>
            <person name="Farone A.L."/>
            <person name="Gunderson J.H."/>
            <person name="Farone M.B."/>
        </authorList>
    </citation>
    <scope>NUCLEOTIDE SEQUENCE [LARGE SCALE GENOMIC DNA]</scope>
    <source>
        <strain evidence="7">HT99</strain>
    </source>
</reference>
<sequence length="212" mass="23778">MFDIVIVANGNIPTKNDWSDIGYSLLVCTDGAAITLRQFDITPNIILGDFDSLGVDELSFPHSELQRSDDQETTDFEKALQYCLRFPDKKILCLGTLGGSADHAIYNLSLVTRYSDKLDLTLLNPTPEGHQWIFKLKANMRIYTPIKTIISFFPFHEATLNAPALEWPLTHTHITQLGSAAVRNRTTAEITDIECQGECLCFISTKHYPVVL</sequence>
<dbReference type="Proteomes" id="UP000051497">
    <property type="component" value="Unassembled WGS sequence"/>
</dbReference>
<feature type="domain" description="Thiamin pyrophosphokinase catalytic" evidence="6">
    <location>
        <begin position="24"/>
        <end position="117"/>
    </location>
</feature>
<dbReference type="GO" id="GO:0009229">
    <property type="term" value="P:thiamine diphosphate biosynthetic process"/>
    <property type="evidence" value="ECO:0007669"/>
    <property type="project" value="InterPro"/>
</dbReference>